<dbReference type="InterPro" id="IPR000073">
    <property type="entry name" value="AB_hydrolase_1"/>
</dbReference>
<sequence length="289" mass="30927">MTVGEAPSNGRSPRTVSLSGADGLKLAADIWGPDTGPSVLMLHGGGQTRHSWKATSRVLADAGLRVVALDLRGHGDSDWSPDGGYGFEKNSEDVLEVLDQIDTPTTIIGASLGGLTGLLATAAAPDRVRRLAMVDVVPRFEAAGSARIRDFMRGAPRGFASLDEAADAIAAYLPHREKPRSTDGLRRNLRLRDDGRWYWHWDPQMMEKPPTTTPGERSAQLEAAARTITVPVLLLQGKLSDVISDHGVEEFRGHVPHLEVVTLNGAAHTAAGDDNDAFSAAVVEFCSRP</sequence>
<feature type="domain" description="AB hydrolase-1" evidence="1">
    <location>
        <begin position="37"/>
        <end position="270"/>
    </location>
</feature>
<dbReference type="PRINTS" id="PR00111">
    <property type="entry name" value="ABHYDROLASE"/>
</dbReference>
<dbReference type="Pfam" id="PF00561">
    <property type="entry name" value="Abhydrolase_1"/>
    <property type="match status" value="1"/>
</dbReference>
<evidence type="ECO:0000259" key="1">
    <source>
        <dbReference type="Pfam" id="PF00561"/>
    </source>
</evidence>
<gene>
    <name evidence="2" type="ORF">GEV26_09375</name>
</gene>
<dbReference type="InterPro" id="IPR050228">
    <property type="entry name" value="Carboxylesterase_BioH"/>
</dbReference>
<dbReference type="Gene3D" id="3.40.50.1820">
    <property type="entry name" value="alpha/beta hydrolase"/>
    <property type="match status" value="1"/>
</dbReference>
<keyword evidence="2" id="KW-0378">Hydrolase</keyword>
<dbReference type="EMBL" id="CP045737">
    <property type="protein sequence ID" value="QGG41554.1"/>
    <property type="molecule type" value="Genomic_DNA"/>
</dbReference>
<evidence type="ECO:0000313" key="2">
    <source>
        <dbReference type="EMBL" id="QGG41554.1"/>
    </source>
</evidence>
<dbReference type="AlphaFoldDB" id="A0A5Q2MEM1"/>
<proteinExistence type="predicted"/>
<keyword evidence="3" id="KW-1185">Reference proteome</keyword>
<dbReference type="RefSeq" id="WP_153652822.1">
    <property type="nucleotide sequence ID" value="NZ_CP045737.1"/>
</dbReference>
<dbReference type="GO" id="GO:0016787">
    <property type="term" value="F:hydrolase activity"/>
    <property type="evidence" value="ECO:0007669"/>
    <property type="project" value="UniProtKB-KW"/>
</dbReference>
<reference evidence="2 3" key="1">
    <citation type="submission" date="2019-11" db="EMBL/GenBank/DDBJ databases">
        <authorList>
            <person name="Li J."/>
        </authorList>
    </citation>
    <scope>NUCLEOTIDE SEQUENCE [LARGE SCALE GENOMIC DNA]</scope>
    <source>
        <strain evidence="2 3">MF47</strain>
    </source>
</reference>
<dbReference type="PANTHER" id="PTHR43194">
    <property type="entry name" value="HYDROLASE ALPHA/BETA FOLD FAMILY"/>
    <property type="match status" value="1"/>
</dbReference>
<dbReference type="PRINTS" id="PR00412">
    <property type="entry name" value="EPOXHYDRLASE"/>
</dbReference>
<organism evidence="2 3">
    <name type="scientific">Aeromicrobium yanjiei</name>
    <dbReference type="NCBI Taxonomy" id="2662028"/>
    <lineage>
        <taxon>Bacteria</taxon>
        <taxon>Bacillati</taxon>
        <taxon>Actinomycetota</taxon>
        <taxon>Actinomycetes</taxon>
        <taxon>Propionibacteriales</taxon>
        <taxon>Nocardioidaceae</taxon>
        <taxon>Aeromicrobium</taxon>
    </lineage>
</organism>
<dbReference type="PANTHER" id="PTHR43194:SF2">
    <property type="entry name" value="PEROXISOMAL MEMBRANE PROTEIN LPX1"/>
    <property type="match status" value="1"/>
</dbReference>
<accession>A0A5Q2MEM1</accession>
<protein>
    <submittedName>
        <fullName evidence="2">Alpha/beta fold hydrolase</fullName>
    </submittedName>
</protein>
<dbReference type="KEGG" id="aef:GEV26_09375"/>
<name>A0A5Q2MEM1_9ACTN</name>
<dbReference type="InterPro" id="IPR000639">
    <property type="entry name" value="Epox_hydrolase-like"/>
</dbReference>
<dbReference type="SUPFAM" id="SSF53474">
    <property type="entry name" value="alpha/beta-Hydrolases"/>
    <property type="match status" value="1"/>
</dbReference>
<evidence type="ECO:0000313" key="3">
    <source>
        <dbReference type="Proteomes" id="UP000392064"/>
    </source>
</evidence>
<dbReference type="InterPro" id="IPR029058">
    <property type="entry name" value="AB_hydrolase_fold"/>
</dbReference>
<dbReference type="Proteomes" id="UP000392064">
    <property type="component" value="Chromosome"/>
</dbReference>